<proteinExistence type="predicted"/>
<organism evidence="2 3">
    <name type="scientific">Curtobacterium flaccumfaciens pv. flaccumfaciens</name>
    <dbReference type="NCBI Taxonomy" id="138532"/>
    <lineage>
        <taxon>Bacteria</taxon>
        <taxon>Bacillati</taxon>
        <taxon>Actinomycetota</taxon>
        <taxon>Actinomycetes</taxon>
        <taxon>Micrococcales</taxon>
        <taxon>Microbacteriaceae</taxon>
        <taxon>Curtobacterium</taxon>
    </lineage>
</organism>
<dbReference type="PROSITE" id="PS51257">
    <property type="entry name" value="PROKAR_LIPOPROTEIN"/>
    <property type="match status" value="1"/>
</dbReference>
<keyword evidence="1" id="KW-0732">Signal</keyword>
<reference evidence="2" key="1">
    <citation type="submission" date="2021-05" db="EMBL/GenBank/DDBJ databases">
        <title>Whole genome sequence of Curtobacterium flaccumfaciens pv. flaccumfaciens strain CFBP 3417.</title>
        <authorList>
            <person name="Osdaghi E."/>
            <person name="Taghouti G."/>
            <person name="Portier P."/>
            <person name="Fazliarab A."/>
            <person name="Taghavi S.M."/>
            <person name="Briand M."/>
            <person name="Le-Saux M."/>
            <person name="Jacques M.-A."/>
        </authorList>
    </citation>
    <scope>NUCLEOTIDE SEQUENCE</scope>
    <source>
        <strain evidence="2">CFBP 3417</strain>
    </source>
</reference>
<evidence type="ECO:0000313" key="2">
    <source>
        <dbReference type="EMBL" id="MBT1541670.1"/>
    </source>
</evidence>
<evidence type="ECO:0008006" key="4">
    <source>
        <dbReference type="Google" id="ProtNLM"/>
    </source>
</evidence>
<gene>
    <name evidence="2" type="ORF">KK103_07860</name>
</gene>
<dbReference type="Proteomes" id="UP000709437">
    <property type="component" value="Unassembled WGS sequence"/>
</dbReference>
<sequence length="162" mass="17378">MRSVPALLLPAIAGVLLLAGCAGPPPVDEAALHAWEKRQMAAESDRDLGAMFAEEPAGQSATGNDDEIDRGVTITFAHPETVDHLEFSCFGDGHMSGSVMVVSRETSRNHIIEAMPCGDGEQRIDLRRTWRADVDSISFNGFDSDRDSAWNVRVIGATPGAD</sequence>
<evidence type="ECO:0000256" key="1">
    <source>
        <dbReference type="SAM" id="SignalP"/>
    </source>
</evidence>
<name>A0A9Q2W3P2_9MICO</name>
<dbReference type="AlphaFoldDB" id="A0A9Q2W3P2"/>
<comment type="caution">
    <text evidence="2">The sequence shown here is derived from an EMBL/GenBank/DDBJ whole genome shotgun (WGS) entry which is preliminary data.</text>
</comment>
<dbReference type="EMBL" id="JAHEWX010000007">
    <property type="protein sequence ID" value="MBT1541670.1"/>
    <property type="molecule type" value="Genomic_DNA"/>
</dbReference>
<evidence type="ECO:0000313" key="3">
    <source>
        <dbReference type="Proteomes" id="UP000709437"/>
    </source>
</evidence>
<feature type="chain" id="PRO_5040277764" description="Lipoprotein" evidence="1">
    <location>
        <begin position="23"/>
        <end position="162"/>
    </location>
</feature>
<accession>A0A9Q2W3P2</accession>
<dbReference type="RefSeq" id="WP_194590994.1">
    <property type="nucleotide sequence ID" value="NZ_JAHEWX010000007.1"/>
</dbReference>
<feature type="signal peptide" evidence="1">
    <location>
        <begin position="1"/>
        <end position="22"/>
    </location>
</feature>
<protein>
    <recommendedName>
        <fullName evidence="4">Lipoprotein</fullName>
    </recommendedName>
</protein>